<name>A0ABX2FTW2_9BACT</name>
<evidence type="ECO:0000313" key="1">
    <source>
        <dbReference type="EMBL" id="NRT20638.1"/>
    </source>
</evidence>
<comment type="caution">
    <text evidence="1">The sequence shown here is derived from an EMBL/GenBank/DDBJ whole genome shotgun (WGS) entry which is preliminary data.</text>
</comment>
<organism evidence="1 2">
    <name type="scientific">Hymenobacter caeli</name>
    <dbReference type="NCBI Taxonomy" id="2735894"/>
    <lineage>
        <taxon>Bacteria</taxon>
        <taxon>Pseudomonadati</taxon>
        <taxon>Bacteroidota</taxon>
        <taxon>Cytophagia</taxon>
        <taxon>Cytophagales</taxon>
        <taxon>Hymenobacteraceae</taxon>
        <taxon>Hymenobacter</taxon>
    </lineage>
</organism>
<evidence type="ECO:0000313" key="2">
    <source>
        <dbReference type="Proteomes" id="UP000779507"/>
    </source>
</evidence>
<dbReference type="RefSeq" id="WP_173811410.1">
    <property type="nucleotide sequence ID" value="NZ_JABSNP010000019.1"/>
</dbReference>
<proteinExistence type="predicted"/>
<keyword evidence="2" id="KW-1185">Reference proteome</keyword>
<accession>A0ABX2FTW2</accession>
<protein>
    <submittedName>
        <fullName evidence="1">Uncharacterized protein</fullName>
    </submittedName>
</protein>
<dbReference type="EMBL" id="JABSNP010000019">
    <property type="protein sequence ID" value="NRT20638.1"/>
    <property type="molecule type" value="Genomic_DNA"/>
</dbReference>
<reference evidence="1 2" key="1">
    <citation type="submission" date="2020-05" db="EMBL/GenBank/DDBJ databases">
        <title>Genomic Encyclopedia of Type Strains, Phase IV (KMG-V): Genome sequencing to study the core and pangenomes of soil and plant-associated prokaryotes.</title>
        <authorList>
            <person name="Whitman W."/>
        </authorList>
    </citation>
    <scope>NUCLEOTIDE SEQUENCE [LARGE SCALE GENOMIC DNA]</scope>
    <source>
        <strain evidence="1 2">9A</strain>
    </source>
</reference>
<sequence length="166" mass="19800">MLLLAVYHNIENPNVNVNIVEAWIAEKIKIMTKITLDDDFQTYWFGMGDYEINLTIVNKVIRVIYVSEPPFGDSYHKLYVDDIEFKGFVWGCEFLFPFNQEYLICSWMKGLYQRKTIIINLINLNYHILPISYESFKRQKNYIYFESKLLNKSLALDLNNIQNIFN</sequence>
<gene>
    <name evidence="1" type="ORF">HNP98_003482</name>
</gene>
<dbReference type="Proteomes" id="UP000779507">
    <property type="component" value="Unassembled WGS sequence"/>
</dbReference>